<evidence type="ECO:0000256" key="3">
    <source>
        <dbReference type="ARBA" id="ARBA00012374"/>
    </source>
</evidence>
<comment type="catalytic activity">
    <reaction evidence="13 14">
        <text>di-trans,octa-cis-undecaprenyl diphosphate + H2O = di-trans,octa-cis-undecaprenyl phosphate + phosphate + H(+)</text>
        <dbReference type="Rhea" id="RHEA:28094"/>
        <dbReference type="ChEBI" id="CHEBI:15377"/>
        <dbReference type="ChEBI" id="CHEBI:15378"/>
        <dbReference type="ChEBI" id="CHEBI:43474"/>
        <dbReference type="ChEBI" id="CHEBI:58405"/>
        <dbReference type="ChEBI" id="CHEBI:60392"/>
        <dbReference type="EC" id="3.6.1.27"/>
    </reaction>
</comment>
<evidence type="ECO:0000256" key="6">
    <source>
        <dbReference type="ARBA" id="ARBA00022692"/>
    </source>
</evidence>
<proteinExistence type="inferred from homology"/>
<feature type="transmembrane region" description="Helical" evidence="14">
    <location>
        <begin position="252"/>
        <end position="272"/>
    </location>
</feature>
<gene>
    <name evidence="14" type="primary">uppP</name>
    <name evidence="15" type="ORF">KC678_00735</name>
</gene>
<dbReference type="EC" id="3.6.1.27" evidence="3 14"/>
<dbReference type="GO" id="GO:0071555">
    <property type="term" value="P:cell wall organization"/>
    <property type="evidence" value="ECO:0007669"/>
    <property type="project" value="UniProtKB-KW"/>
</dbReference>
<reference evidence="15" key="2">
    <citation type="journal article" date="2021" name="Microbiome">
        <title>Successional dynamics and alternative stable states in a saline activated sludge microbial community over 9 years.</title>
        <authorList>
            <person name="Wang Y."/>
            <person name="Ye J."/>
            <person name="Ju F."/>
            <person name="Liu L."/>
            <person name="Boyd J.A."/>
            <person name="Deng Y."/>
            <person name="Parks D.H."/>
            <person name="Jiang X."/>
            <person name="Yin X."/>
            <person name="Woodcroft B.J."/>
            <person name="Tyson G.W."/>
            <person name="Hugenholtz P."/>
            <person name="Polz M.F."/>
            <person name="Zhang T."/>
        </authorList>
    </citation>
    <scope>NUCLEOTIDE SEQUENCE</scope>
    <source>
        <strain evidence="15">HKST-UBA13</strain>
    </source>
</reference>
<keyword evidence="14" id="KW-0133">Cell shape</keyword>
<accession>A0A955L1H2</accession>
<feature type="transmembrane region" description="Helical" evidence="14">
    <location>
        <begin position="46"/>
        <end position="66"/>
    </location>
</feature>
<keyword evidence="14" id="KW-0961">Cell wall biogenesis/degradation</keyword>
<evidence type="ECO:0000256" key="4">
    <source>
        <dbReference type="ARBA" id="ARBA00021581"/>
    </source>
</evidence>
<keyword evidence="14" id="KW-0573">Peptidoglycan synthesis</keyword>
<comment type="caution">
    <text evidence="15">The sequence shown here is derived from an EMBL/GenBank/DDBJ whole genome shotgun (WGS) entry which is preliminary data.</text>
</comment>
<evidence type="ECO:0000256" key="7">
    <source>
        <dbReference type="ARBA" id="ARBA00022801"/>
    </source>
</evidence>
<evidence type="ECO:0000256" key="10">
    <source>
        <dbReference type="ARBA" id="ARBA00023251"/>
    </source>
</evidence>
<evidence type="ECO:0000313" key="16">
    <source>
        <dbReference type="Proteomes" id="UP000775877"/>
    </source>
</evidence>
<dbReference type="AlphaFoldDB" id="A0A955L1H2"/>
<dbReference type="Proteomes" id="UP000775877">
    <property type="component" value="Unassembled WGS sequence"/>
</dbReference>
<keyword evidence="8 14" id="KW-1133">Transmembrane helix</keyword>
<dbReference type="GO" id="GO:0046677">
    <property type="term" value="P:response to antibiotic"/>
    <property type="evidence" value="ECO:0007669"/>
    <property type="project" value="UniProtKB-UniRule"/>
</dbReference>
<comment type="subcellular location">
    <subcellularLocation>
        <location evidence="1 14">Cell membrane</location>
        <topology evidence="1 14">Multi-pass membrane protein</topology>
    </subcellularLocation>
</comment>
<feature type="transmembrane region" description="Helical" evidence="14">
    <location>
        <begin position="190"/>
        <end position="213"/>
    </location>
</feature>
<keyword evidence="10 14" id="KW-0046">Antibiotic resistance</keyword>
<dbReference type="EMBL" id="JAGQLJ010000013">
    <property type="protein sequence ID" value="MCA9380776.1"/>
    <property type="molecule type" value="Genomic_DNA"/>
</dbReference>
<reference evidence="15" key="1">
    <citation type="submission" date="2020-04" db="EMBL/GenBank/DDBJ databases">
        <authorList>
            <person name="Zhang T."/>
        </authorList>
    </citation>
    <scope>NUCLEOTIDE SEQUENCE</scope>
    <source>
        <strain evidence="15">HKST-UBA13</strain>
    </source>
</reference>
<evidence type="ECO:0000256" key="8">
    <source>
        <dbReference type="ARBA" id="ARBA00022989"/>
    </source>
</evidence>
<keyword evidence="5 14" id="KW-1003">Cell membrane</keyword>
<organism evidence="15 16">
    <name type="scientific">Candidatus Dojkabacteria bacterium</name>
    <dbReference type="NCBI Taxonomy" id="2099670"/>
    <lineage>
        <taxon>Bacteria</taxon>
        <taxon>Candidatus Dojkabacteria</taxon>
    </lineage>
</organism>
<comment type="miscellaneous">
    <text evidence="14">Bacitracin is thought to be involved in the inhibition of peptidoglycan synthesis by sequestering undecaprenyl diphosphate, thereby reducing the pool of lipid carrier available.</text>
</comment>
<comment type="function">
    <text evidence="14">Catalyzes the dephosphorylation of undecaprenyl diphosphate (UPP). Confers resistance to bacitracin.</text>
</comment>
<evidence type="ECO:0000256" key="12">
    <source>
        <dbReference type="ARBA" id="ARBA00032932"/>
    </source>
</evidence>
<dbReference type="Pfam" id="PF02673">
    <property type="entry name" value="BacA"/>
    <property type="match status" value="1"/>
</dbReference>
<feature type="transmembrane region" description="Helical" evidence="14">
    <location>
        <begin position="117"/>
        <end position="137"/>
    </location>
</feature>
<evidence type="ECO:0000313" key="15">
    <source>
        <dbReference type="EMBL" id="MCA9380776.1"/>
    </source>
</evidence>
<feature type="transmembrane region" description="Helical" evidence="14">
    <location>
        <begin position="87"/>
        <end position="105"/>
    </location>
</feature>
<dbReference type="GO" id="GO:0008360">
    <property type="term" value="P:regulation of cell shape"/>
    <property type="evidence" value="ECO:0007669"/>
    <property type="project" value="UniProtKB-KW"/>
</dbReference>
<evidence type="ECO:0000256" key="1">
    <source>
        <dbReference type="ARBA" id="ARBA00004651"/>
    </source>
</evidence>
<evidence type="ECO:0000256" key="13">
    <source>
        <dbReference type="ARBA" id="ARBA00047594"/>
    </source>
</evidence>
<dbReference type="GO" id="GO:0009252">
    <property type="term" value="P:peptidoglycan biosynthetic process"/>
    <property type="evidence" value="ECO:0007669"/>
    <property type="project" value="UniProtKB-KW"/>
</dbReference>
<evidence type="ECO:0000256" key="5">
    <source>
        <dbReference type="ARBA" id="ARBA00022475"/>
    </source>
</evidence>
<feature type="transmembrane region" description="Helical" evidence="14">
    <location>
        <begin position="225"/>
        <end position="246"/>
    </location>
</feature>
<evidence type="ECO:0000256" key="14">
    <source>
        <dbReference type="HAMAP-Rule" id="MF_01006"/>
    </source>
</evidence>
<keyword evidence="9 14" id="KW-0472">Membrane</keyword>
<protein>
    <recommendedName>
        <fullName evidence="4 14">Undecaprenyl-diphosphatase</fullName>
        <ecNumber evidence="3 14">3.6.1.27</ecNumber>
    </recommendedName>
    <alternativeName>
        <fullName evidence="12 14">Bacitracin resistance protein</fullName>
    </alternativeName>
    <alternativeName>
        <fullName evidence="11 14">Undecaprenyl pyrophosphate phosphatase</fullName>
    </alternativeName>
</protein>
<dbReference type="HAMAP" id="MF_01006">
    <property type="entry name" value="Undec_diphosphatase"/>
    <property type="match status" value="1"/>
</dbReference>
<dbReference type="GO" id="GO:0050380">
    <property type="term" value="F:undecaprenyl-diphosphatase activity"/>
    <property type="evidence" value="ECO:0007669"/>
    <property type="project" value="UniProtKB-UniRule"/>
</dbReference>
<dbReference type="PANTHER" id="PTHR30622:SF2">
    <property type="entry name" value="UNDECAPRENYL-DIPHOSPHATASE"/>
    <property type="match status" value="1"/>
</dbReference>
<evidence type="ECO:0000256" key="11">
    <source>
        <dbReference type="ARBA" id="ARBA00032707"/>
    </source>
</evidence>
<evidence type="ECO:0000256" key="9">
    <source>
        <dbReference type="ARBA" id="ARBA00023136"/>
    </source>
</evidence>
<comment type="similarity">
    <text evidence="2 14">Belongs to the UppP family.</text>
</comment>
<keyword evidence="7 14" id="KW-0378">Hydrolase</keyword>
<name>A0A955L1H2_9BACT</name>
<evidence type="ECO:0000256" key="2">
    <source>
        <dbReference type="ARBA" id="ARBA00010621"/>
    </source>
</evidence>
<sequence>MNLIQILLLAVLQGLTEFIPVSSSGHLVIASNFLSSNVSAEDINSVIIFLHFGTLFAVIFHYRNFIFEILLGLVKREEKYLLIARNIILTSIPVFIVGLGFTLFIEKNLSREVQFYIATAALITAGTLFIFSERFILNSRERTLKSEDLSIYKSLMIGVFQSIGVIYGVSRSGITLFGSRSLSMTNKDSLDYTFLASIPVLVGASLVTLLTELDSAVQAVSIENIIIGIVVSGITGYFAISFLLRYMRKRGLRLFGFYCVGFGIISLLLSFVI</sequence>
<dbReference type="GO" id="GO:0005886">
    <property type="term" value="C:plasma membrane"/>
    <property type="evidence" value="ECO:0007669"/>
    <property type="project" value="UniProtKB-SubCell"/>
</dbReference>
<dbReference type="InterPro" id="IPR003824">
    <property type="entry name" value="UppP"/>
</dbReference>
<dbReference type="PANTHER" id="PTHR30622">
    <property type="entry name" value="UNDECAPRENYL-DIPHOSPHATASE"/>
    <property type="match status" value="1"/>
</dbReference>
<keyword evidence="6 14" id="KW-0812">Transmembrane</keyword>